<feature type="transmembrane region" description="Helical" evidence="2">
    <location>
        <begin position="59"/>
        <end position="84"/>
    </location>
</feature>
<dbReference type="Proteomes" id="UP000828390">
    <property type="component" value="Unassembled WGS sequence"/>
</dbReference>
<keyword evidence="4" id="KW-1185">Reference proteome</keyword>
<proteinExistence type="predicted"/>
<dbReference type="AlphaFoldDB" id="A0A9D4DKE9"/>
<comment type="caution">
    <text evidence="3">The sequence shown here is derived from an EMBL/GenBank/DDBJ whole genome shotgun (WGS) entry which is preliminary data.</text>
</comment>
<reference evidence="3" key="1">
    <citation type="journal article" date="2019" name="bioRxiv">
        <title>The Genome of the Zebra Mussel, Dreissena polymorpha: A Resource for Invasive Species Research.</title>
        <authorList>
            <person name="McCartney M.A."/>
            <person name="Auch B."/>
            <person name="Kono T."/>
            <person name="Mallez S."/>
            <person name="Zhang Y."/>
            <person name="Obille A."/>
            <person name="Becker A."/>
            <person name="Abrahante J.E."/>
            <person name="Garbe J."/>
            <person name="Badalamenti J.P."/>
            <person name="Herman A."/>
            <person name="Mangelson H."/>
            <person name="Liachko I."/>
            <person name="Sullivan S."/>
            <person name="Sone E.D."/>
            <person name="Koren S."/>
            <person name="Silverstein K.A.T."/>
            <person name="Beckman K.B."/>
            <person name="Gohl D.M."/>
        </authorList>
    </citation>
    <scope>NUCLEOTIDE SEQUENCE</scope>
    <source>
        <strain evidence="3">Duluth1</strain>
        <tissue evidence="3">Whole animal</tissue>
    </source>
</reference>
<keyword evidence="2" id="KW-1133">Transmembrane helix</keyword>
<evidence type="ECO:0000313" key="3">
    <source>
        <dbReference type="EMBL" id="KAH3750628.1"/>
    </source>
</evidence>
<organism evidence="3 4">
    <name type="scientific">Dreissena polymorpha</name>
    <name type="common">Zebra mussel</name>
    <name type="synonym">Mytilus polymorpha</name>
    <dbReference type="NCBI Taxonomy" id="45954"/>
    <lineage>
        <taxon>Eukaryota</taxon>
        <taxon>Metazoa</taxon>
        <taxon>Spiralia</taxon>
        <taxon>Lophotrochozoa</taxon>
        <taxon>Mollusca</taxon>
        <taxon>Bivalvia</taxon>
        <taxon>Autobranchia</taxon>
        <taxon>Heteroconchia</taxon>
        <taxon>Euheterodonta</taxon>
        <taxon>Imparidentia</taxon>
        <taxon>Neoheterodontei</taxon>
        <taxon>Myida</taxon>
        <taxon>Dreissenoidea</taxon>
        <taxon>Dreissenidae</taxon>
        <taxon>Dreissena</taxon>
    </lineage>
</organism>
<evidence type="ECO:0000256" key="2">
    <source>
        <dbReference type="SAM" id="Phobius"/>
    </source>
</evidence>
<sequence length="224" mass="25148">MENAGVTVPSRAMASRKSILQCLCRTKLTTCSCTESDTHVFSGKYCEVKVEKLQLESKYIVAIASSVGGVVMIVAAVAIVCLVYRLRQKAAKNGDDRFFGVDIALDNLKRSSRTQSENSYEKFRGRHISKEATSNGSIGDLERSEETRVLDGIEHKVTRDDKGNEMFIYQPKQPRDLGRQRQSSVYSSASEDNAHTGSSMYDYIDTETKYQIRRPNVSIRTIRI</sequence>
<evidence type="ECO:0000256" key="1">
    <source>
        <dbReference type="SAM" id="MobiDB-lite"/>
    </source>
</evidence>
<protein>
    <submittedName>
        <fullName evidence="3">Uncharacterized protein</fullName>
    </submittedName>
</protein>
<dbReference type="EMBL" id="JAIWYP010000010">
    <property type="protein sequence ID" value="KAH3750628.1"/>
    <property type="molecule type" value="Genomic_DNA"/>
</dbReference>
<name>A0A9D4DKE9_DREPO</name>
<feature type="compositionally biased region" description="Polar residues" evidence="1">
    <location>
        <begin position="180"/>
        <end position="199"/>
    </location>
</feature>
<accession>A0A9D4DKE9</accession>
<evidence type="ECO:0000313" key="4">
    <source>
        <dbReference type="Proteomes" id="UP000828390"/>
    </source>
</evidence>
<reference evidence="3" key="2">
    <citation type="submission" date="2020-11" db="EMBL/GenBank/DDBJ databases">
        <authorList>
            <person name="McCartney M.A."/>
            <person name="Auch B."/>
            <person name="Kono T."/>
            <person name="Mallez S."/>
            <person name="Becker A."/>
            <person name="Gohl D.M."/>
            <person name="Silverstein K.A.T."/>
            <person name="Koren S."/>
            <person name="Bechman K.B."/>
            <person name="Herman A."/>
            <person name="Abrahante J.E."/>
            <person name="Garbe J."/>
        </authorList>
    </citation>
    <scope>NUCLEOTIDE SEQUENCE</scope>
    <source>
        <strain evidence="3">Duluth1</strain>
        <tissue evidence="3">Whole animal</tissue>
    </source>
</reference>
<keyword evidence="2" id="KW-0472">Membrane</keyword>
<feature type="region of interest" description="Disordered" evidence="1">
    <location>
        <begin position="171"/>
        <end position="199"/>
    </location>
</feature>
<keyword evidence="2" id="KW-0812">Transmembrane</keyword>
<gene>
    <name evidence="3" type="ORF">DPMN_185156</name>
</gene>